<dbReference type="CDD" id="cd01066">
    <property type="entry name" value="APP_MetAP"/>
    <property type="match status" value="1"/>
</dbReference>
<dbReference type="EMBL" id="JBHSFW010000021">
    <property type="protein sequence ID" value="MFC4620424.1"/>
    <property type="molecule type" value="Genomic_DNA"/>
</dbReference>
<evidence type="ECO:0000313" key="2">
    <source>
        <dbReference type="Proteomes" id="UP001596022"/>
    </source>
</evidence>
<comment type="caution">
    <text evidence="1">The sequence shown here is derived from an EMBL/GenBank/DDBJ whole genome shotgun (WGS) entry which is preliminary data.</text>
</comment>
<keyword evidence="2" id="KW-1185">Reference proteome</keyword>
<dbReference type="SUPFAM" id="SSF55920">
    <property type="entry name" value="Creatinase/aminopeptidase"/>
    <property type="match status" value="1"/>
</dbReference>
<dbReference type="InterPro" id="IPR029149">
    <property type="entry name" value="Creatin/AminoP/Spt16_N"/>
</dbReference>
<dbReference type="SUPFAM" id="SSF53092">
    <property type="entry name" value="Creatinase/prolidase N-terminal domain"/>
    <property type="match status" value="1"/>
</dbReference>
<gene>
    <name evidence="1" type="ORF">ACFO4N_17120</name>
</gene>
<accession>A0ABV9GSA6</accession>
<name>A0ABV9GSA6_9BACL</name>
<organism evidence="1 2">
    <name type="scientific">Camelliibacillus cellulosilyticus</name>
    <dbReference type="NCBI Taxonomy" id="2174486"/>
    <lineage>
        <taxon>Bacteria</taxon>
        <taxon>Bacillati</taxon>
        <taxon>Bacillota</taxon>
        <taxon>Bacilli</taxon>
        <taxon>Bacillales</taxon>
        <taxon>Sporolactobacillaceae</taxon>
        <taxon>Camelliibacillus</taxon>
    </lineage>
</organism>
<dbReference type="Proteomes" id="UP001596022">
    <property type="component" value="Unassembled WGS sequence"/>
</dbReference>
<sequence length="478" mass="54186">MEYKWRQDMNIKYDTKNAQLREIDVPAPDCSGIPIFIDDETIQYRMEKVLEEMKLVGLDALLVYADVEHSGNFEYLVGFIPRFEEALLVLHSNGNAFLILGNENYNKAQYSRIPAKGIHCPYFSLPNQPMEPHHTFSSVLLEAGIREAMKLGLVGWKHFTSKVEDNRGLYDIPFFIVDAVREIVGDRGYISNRTDIFIAGNRGVRRINNANEIAHYEFGASLASDCILRTMNKLEVGVSEIQLGNELNAFGQRNNVVTIASTGKRFEKGNLYPTFKKVVQGDAISLTVGYKGGLSSRAGYAVRDSSDLPESKKHYVEDLAAPYYTAIVAWLENIRIGMSGGEMYHLINGVLPREVYHWNLCPGHLTADEEWLSSPIYEYSDELIKSGMIFQTDIIPRVAGYDGVSAESTIAMANDVLKQEISEKYPELWTRIIKRKKYIKDILGIKLSEDVLPLCSTVAYLRPYLLNKKLAFYYNHSK</sequence>
<proteinExistence type="predicted"/>
<dbReference type="Gene3D" id="3.90.230.10">
    <property type="entry name" value="Creatinase/methionine aminopeptidase superfamily"/>
    <property type="match status" value="1"/>
</dbReference>
<dbReference type="InterPro" id="IPR036005">
    <property type="entry name" value="Creatinase/aminopeptidase-like"/>
</dbReference>
<evidence type="ECO:0000313" key="1">
    <source>
        <dbReference type="EMBL" id="MFC4620424.1"/>
    </source>
</evidence>
<reference evidence="2" key="1">
    <citation type="journal article" date="2019" name="Int. J. Syst. Evol. Microbiol.">
        <title>The Global Catalogue of Microorganisms (GCM) 10K type strain sequencing project: providing services to taxonomists for standard genome sequencing and annotation.</title>
        <authorList>
            <consortium name="The Broad Institute Genomics Platform"/>
            <consortium name="The Broad Institute Genome Sequencing Center for Infectious Disease"/>
            <person name="Wu L."/>
            <person name="Ma J."/>
        </authorList>
    </citation>
    <scope>NUCLEOTIDE SEQUENCE [LARGE SCALE GENOMIC DNA]</scope>
    <source>
        <strain evidence="2">CGMCC 1.16306</strain>
    </source>
</reference>
<protein>
    <submittedName>
        <fullName evidence="1">M24 family metallopeptidase</fullName>
    </submittedName>
</protein>